<dbReference type="AlphaFoldDB" id="A0A4T0ULR1"/>
<feature type="region of interest" description="Disordered" evidence="1">
    <location>
        <begin position="394"/>
        <end position="424"/>
    </location>
</feature>
<accession>A0A4T0ULR1</accession>
<gene>
    <name evidence="3" type="ORF">E5K04_13590</name>
</gene>
<feature type="domain" description="AAA+ ATPase" evidence="2">
    <location>
        <begin position="37"/>
        <end position="221"/>
    </location>
</feature>
<dbReference type="SUPFAM" id="SSF52540">
    <property type="entry name" value="P-loop containing nucleoside triphosphate hydrolases"/>
    <property type="match status" value="1"/>
</dbReference>
<evidence type="ECO:0000259" key="2">
    <source>
        <dbReference type="SMART" id="SM00382"/>
    </source>
</evidence>
<dbReference type="InterPro" id="IPR003593">
    <property type="entry name" value="AAA+_ATPase"/>
</dbReference>
<feature type="compositionally biased region" description="Acidic residues" evidence="1">
    <location>
        <begin position="394"/>
        <end position="407"/>
    </location>
</feature>
<evidence type="ECO:0000313" key="4">
    <source>
        <dbReference type="Proteomes" id="UP000308891"/>
    </source>
</evidence>
<dbReference type="OrthoDB" id="8905164at2"/>
<evidence type="ECO:0000313" key="3">
    <source>
        <dbReference type="EMBL" id="TIC79602.1"/>
    </source>
</evidence>
<dbReference type="Proteomes" id="UP000308891">
    <property type="component" value="Unassembled WGS sequence"/>
</dbReference>
<dbReference type="Pfam" id="PF13481">
    <property type="entry name" value="AAA_25"/>
    <property type="match status" value="1"/>
</dbReference>
<reference evidence="3 4" key="1">
    <citation type="submission" date="2019-04" db="EMBL/GenBank/DDBJ databases">
        <title>Crenobacter sp. nov.</title>
        <authorList>
            <person name="Shi S."/>
        </authorList>
    </citation>
    <scope>NUCLEOTIDE SEQUENCE [LARGE SCALE GENOMIC DNA]</scope>
    <source>
        <strain evidence="3 4">GY 70310</strain>
    </source>
</reference>
<keyword evidence="4" id="KW-1185">Reference proteome</keyword>
<organism evidence="3 4">
    <name type="scientific">Crenobacter intestini</name>
    <dbReference type="NCBI Taxonomy" id="2563443"/>
    <lineage>
        <taxon>Bacteria</taxon>
        <taxon>Pseudomonadati</taxon>
        <taxon>Pseudomonadota</taxon>
        <taxon>Betaproteobacteria</taxon>
        <taxon>Neisseriales</taxon>
        <taxon>Neisseriaceae</taxon>
        <taxon>Crenobacter</taxon>
    </lineage>
</organism>
<dbReference type="InterPro" id="IPR027417">
    <property type="entry name" value="P-loop_NTPase"/>
</dbReference>
<sequence length="424" mass="45645">MVEAEALVPEAARVELVRADQIKIEPIRWLWDGWLACGKLHILAGAPGTGKTTIAMAMAATVTRGGRWPDGSRCARSSVLIWSGEDDPQDTLVPRLMAAGADLSRVFFVTGTRSTPDEVRPFDPAADLDLLQRTVRQAGDVRLMVVDPVVSAVSGDSHKNTEVRRALQPLVEMAGTIGCALVGITHFSKGTGGKDPAERVTGSIAFTALARVVLATAKREDDDGNRSQVLARAKSNIGQDHGGFAYEFEQVELADHPGVFASRVMWGEALEGEARELLGTPEPAGDGEGGTLADAKRFLRSLLEDGPVSSKSVKADADGAGYSWATIRRAQTALGVVAEKGKGLANGQWHWRLPDTYVEKEAESGRCSRKREDAQQKKMSTFGKIEHLRGVDTDFDADDDLDEEAVPDPDWLAGYDANSDEARI</sequence>
<dbReference type="SMART" id="SM00382">
    <property type="entry name" value="AAA"/>
    <property type="match status" value="1"/>
</dbReference>
<dbReference type="EMBL" id="STGJ01000017">
    <property type="protein sequence ID" value="TIC79602.1"/>
    <property type="molecule type" value="Genomic_DNA"/>
</dbReference>
<evidence type="ECO:0000256" key="1">
    <source>
        <dbReference type="SAM" id="MobiDB-lite"/>
    </source>
</evidence>
<proteinExistence type="predicted"/>
<name>A0A4T0ULR1_9NEIS</name>
<protein>
    <submittedName>
        <fullName evidence="3">AAA family ATPase</fullName>
    </submittedName>
</protein>
<comment type="caution">
    <text evidence="3">The sequence shown here is derived from an EMBL/GenBank/DDBJ whole genome shotgun (WGS) entry which is preliminary data.</text>
</comment>
<dbReference type="Gene3D" id="3.40.50.300">
    <property type="entry name" value="P-loop containing nucleotide triphosphate hydrolases"/>
    <property type="match status" value="1"/>
</dbReference>